<evidence type="ECO:0000313" key="1">
    <source>
        <dbReference type="EMBL" id="KAF2249805.1"/>
    </source>
</evidence>
<proteinExistence type="predicted"/>
<dbReference type="RefSeq" id="XP_033684809.1">
    <property type="nucleotide sequence ID" value="XM_033821623.1"/>
</dbReference>
<keyword evidence="2" id="KW-1185">Reference proteome</keyword>
<organism evidence="1 2">
    <name type="scientific">Trematosphaeria pertusa</name>
    <dbReference type="NCBI Taxonomy" id="390896"/>
    <lineage>
        <taxon>Eukaryota</taxon>
        <taxon>Fungi</taxon>
        <taxon>Dikarya</taxon>
        <taxon>Ascomycota</taxon>
        <taxon>Pezizomycotina</taxon>
        <taxon>Dothideomycetes</taxon>
        <taxon>Pleosporomycetidae</taxon>
        <taxon>Pleosporales</taxon>
        <taxon>Massarineae</taxon>
        <taxon>Trematosphaeriaceae</taxon>
        <taxon>Trematosphaeria</taxon>
    </lineage>
</organism>
<evidence type="ECO:0000313" key="2">
    <source>
        <dbReference type="Proteomes" id="UP000800094"/>
    </source>
</evidence>
<dbReference type="AlphaFoldDB" id="A0A6A6IGT1"/>
<dbReference type="GeneID" id="54574953"/>
<accession>A0A6A6IGT1</accession>
<evidence type="ECO:0008006" key="3">
    <source>
        <dbReference type="Google" id="ProtNLM"/>
    </source>
</evidence>
<protein>
    <recommendedName>
        <fullName evidence="3">Reverse transcriptase zinc-binding domain-containing protein</fullName>
    </recommendedName>
</protein>
<dbReference type="OrthoDB" id="3935025at2759"/>
<sequence length="378" mass="44077">MYKPFLRVLRVHIDPQLKWTEHVAKIKADVQKVMNSFRRFSGSTWGASLHHMRRLYLTKVRPKITYACTAWFISAQHDRMRWEISRTLLDQLESLQYQCVVQISGALQKTSYEVLLKELYVEKITTVLQRLAVVERAQNLHSELEQLIAKQRPRSTKGTPKSSLAKHPYCWLKDDTTQFEQVCQNRLRALHNPDKFNAIWHNPKEKTLALKEYVKVMGEATSELAWDSYRQRRDKNKRQPPALRENWGPQSLALYAGLPRAHSTMLVHCRTGRIGLNAYLFTLNSKKSTISETDLCPCLEGKHTVEHLFAHCKNLKRQRFELAGRLGHTDLNTLLTRNADVATNWAIRYFGIPQFEWVRKDLLLTQPTELSFLLRSEG</sequence>
<dbReference type="Proteomes" id="UP000800094">
    <property type="component" value="Unassembled WGS sequence"/>
</dbReference>
<dbReference type="EMBL" id="ML987194">
    <property type="protein sequence ID" value="KAF2249805.1"/>
    <property type="molecule type" value="Genomic_DNA"/>
</dbReference>
<reference evidence="1" key="1">
    <citation type="journal article" date="2020" name="Stud. Mycol.">
        <title>101 Dothideomycetes genomes: a test case for predicting lifestyles and emergence of pathogens.</title>
        <authorList>
            <person name="Haridas S."/>
            <person name="Albert R."/>
            <person name="Binder M."/>
            <person name="Bloem J."/>
            <person name="Labutti K."/>
            <person name="Salamov A."/>
            <person name="Andreopoulos B."/>
            <person name="Baker S."/>
            <person name="Barry K."/>
            <person name="Bills G."/>
            <person name="Bluhm B."/>
            <person name="Cannon C."/>
            <person name="Castanera R."/>
            <person name="Culley D."/>
            <person name="Daum C."/>
            <person name="Ezra D."/>
            <person name="Gonzalez J."/>
            <person name="Henrissat B."/>
            <person name="Kuo A."/>
            <person name="Liang C."/>
            <person name="Lipzen A."/>
            <person name="Lutzoni F."/>
            <person name="Magnuson J."/>
            <person name="Mondo S."/>
            <person name="Nolan M."/>
            <person name="Ohm R."/>
            <person name="Pangilinan J."/>
            <person name="Park H.-J."/>
            <person name="Ramirez L."/>
            <person name="Alfaro M."/>
            <person name="Sun H."/>
            <person name="Tritt A."/>
            <person name="Yoshinaga Y."/>
            <person name="Zwiers L.-H."/>
            <person name="Turgeon B."/>
            <person name="Goodwin S."/>
            <person name="Spatafora J."/>
            <person name="Crous P."/>
            <person name="Grigoriev I."/>
        </authorList>
    </citation>
    <scope>NUCLEOTIDE SEQUENCE</scope>
    <source>
        <strain evidence="1">CBS 122368</strain>
    </source>
</reference>
<gene>
    <name evidence="1" type="ORF">BU26DRAFT_289828</name>
</gene>
<name>A0A6A6IGT1_9PLEO</name>